<name>A0A381ZJJ4_9ZZZZ</name>
<proteinExistence type="predicted"/>
<dbReference type="PANTHER" id="PTHR43575">
    <property type="entry name" value="PROTEIN ABCI7, CHLOROPLASTIC"/>
    <property type="match status" value="1"/>
</dbReference>
<reference evidence="3" key="1">
    <citation type="submission" date="2018-05" db="EMBL/GenBank/DDBJ databases">
        <authorList>
            <person name="Lanie J.A."/>
            <person name="Ng W.-L."/>
            <person name="Kazmierczak K.M."/>
            <person name="Andrzejewski T.M."/>
            <person name="Davidsen T.M."/>
            <person name="Wayne K.J."/>
            <person name="Tettelin H."/>
            <person name="Glass J.I."/>
            <person name="Rusch D."/>
            <person name="Podicherti R."/>
            <person name="Tsui H.-C.T."/>
            <person name="Winkler M.E."/>
        </authorList>
    </citation>
    <scope>NUCLEOTIDE SEQUENCE</scope>
</reference>
<dbReference type="InterPro" id="IPR037284">
    <property type="entry name" value="SUF_FeS_clus_asmbl_SufBD_sf"/>
</dbReference>
<feature type="domain" description="SUF system FeS cluster assembly SufBD N-terminal" evidence="2">
    <location>
        <begin position="7"/>
        <end position="142"/>
    </location>
</feature>
<evidence type="ECO:0008006" key="4">
    <source>
        <dbReference type="Google" id="ProtNLM"/>
    </source>
</evidence>
<organism evidence="3">
    <name type="scientific">marine metagenome</name>
    <dbReference type="NCBI Taxonomy" id="408172"/>
    <lineage>
        <taxon>unclassified sequences</taxon>
        <taxon>metagenomes</taxon>
        <taxon>ecological metagenomes</taxon>
    </lineage>
</organism>
<dbReference type="InterPro" id="IPR055346">
    <property type="entry name" value="Fe-S_cluster_assembly_SufBD"/>
</dbReference>
<dbReference type="AlphaFoldDB" id="A0A381ZJJ4"/>
<dbReference type="NCBIfam" id="TIGR01981">
    <property type="entry name" value="sufD"/>
    <property type="match status" value="1"/>
</dbReference>
<evidence type="ECO:0000259" key="1">
    <source>
        <dbReference type="Pfam" id="PF01458"/>
    </source>
</evidence>
<feature type="domain" description="SUF system FeS cluster assembly SufBD core" evidence="1">
    <location>
        <begin position="148"/>
        <end position="378"/>
    </location>
</feature>
<accession>A0A381ZJJ4</accession>
<sequence>MNRDYFSDKIHALREEAFSKFLNTGIPTQKWEDWRFTNLTRIAKGEYRISETQDGPNGEIEFPSFKMEGVNTLVIYNGHYQEKLSSVPSGVQLLSGLDYLERKNWENNNPENSPFDLLNTAFMDSGVSIVVEPGTDLETPIRMLFISSGKEPIMTSPRVHVDLGESSSATFVEHHADNSESFFQNGSVFISLEDYAQLDHIRIQSNSEKTANMGNLHIEQNCNSRYTFFQFAHGAELGRLNIHANLRGEGADCSLNGLALSNGNQHLDNHVITDHQVPNCTSTQNFKSVLQDNSSGVFNGRTIVRKDAQKTDSSQSNKNLLLSKSALMNSNPQLEIYADDVKCAHGSTTGALDEDALFYIRSRGLDILAAKTVLIRGFATELLESVKHDGIRYLLTDRFDTWLSENTAS</sequence>
<dbReference type="InterPro" id="IPR011542">
    <property type="entry name" value="SUF_FeS_clus_asmbl_SufD"/>
</dbReference>
<evidence type="ECO:0000313" key="3">
    <source>
        <dbReference type="EMBL" id="SVA89410.1"/>
    </source>
</evidence>
<dbReference type="InterPro" id="IPR000825">
    <property type="entry name" value="SUF_FeS_clus_asmbl_SufBD_core"/>
</dbReference>
<dbReference type="PANTHER" id="PTHR43575:SF1">
    <property type="entry name" value="PROTEIN ABCI7, CHLOROPLASTIC"/>
    <property type="match status" value="1"/>
</dbReference>
<dbReference type="EMBL" id="UINC01021576">
    <property type="protein sequence ID" value="SVA89410.1"/>
    <property type="molecule type" value="Genomic_DNA"/>
</dbReference>
<evidence type="ECO:0000259" key="2">
    <source>
        <dbReference type="Pfam" id="PF19295"/>
    </source>
</evidence>
<dbReference type="InterPro" id="IPR045595">
    <property type="entry name" value="SufBD_N"/>
</dbReference>
<protein>
    <recommendedName>
        <fullName evidence="4">Fe-S cluster assembly protein SufD</fullName>
    </recommendedName>
</protein>
<dbReference type="GO" id="GO:0016226">
    <property type="term" value="P:iron-sulfur cluster assembly"/>
    <property type="evidence" value="ECO:0007669"/>
    <property type="project" value="InterPro"/>
</dbReference>
<gene>
    <name evidence="3" type="ORF">METZ01_LOCUS142264</name>
</gene>
<dbReference type="SUPFAM" id="SSF101960">
    <property type="entry name" value="Stabilizer of iron transporter SufD"/>
    <property type="match status" value="1"/>
</dbReference>
<dbReference type="Pfam" id="PF01458">
    <property type="entry name" value="SUFBD_core"/>
    <property type="match status" value="1"/>
</dbReference>
<dbReference type="Pfam" id="PF19295">
    <property type="entry name" value="SufBD_N"/>
    <property type="match status" value="1"/>
</dbReference>